<accession>A0ABQ0MNT0</accession>
<comment type="caution">
    <text evidence="1">The sequence shown here is derived from an EMBL/GenBank/DDBJ whole genome shotgun (WGS) entry which is preliminary data.</text>
</comment>
<organism evidence="1 2">
    <name type="scientific">Geoanaerobacter pelophilus</name>
    <dbReference type="NCBI Taxonomy" id="60036"/>
    <lineage>
        <taxon>Bacteria</taxon>
        <taxon>Pseudomonadati</taxon>
        <taxon>Thermodesulfobacteriota</taxon>
        <taxon>Desulfuromonadia</taxon>
        <taxon>Geobacterales</taxon>
        <taxon>Geobacteraceae</taxon>
        <taxon>Geoanaerobacter</taxon>
    </lineage>
</organism>
<protein>
    <recommendedName>
        <fullName evidence="3">Nuclear transport factor 2 family protein</fullName>
    </recommendedName>
</protein>
<reference evidence="2" key="1">
    <citation type="submission" date="2017-05" db="EMBL/GenBank/DDBJ databases">
        <title>Draft genome sequence of Geobacter pelophilus, a iron(III)-reducing bacteria.</title>
        <authorList>
            <person name="Aoyagi T."/>
            <person name="Koike H."/>
            <person name="Morita T."/>
            <person name="Sato Y."/>
            <person name="Habe H."/>
            <person name="Hori T."/>
        </authorList>
    </citation>
    <scope>NUCLEOTIDE SEQUENCE [LARGE SCALE GENOMIC DNA]</scope>
    <source>
        <strain evidence="2">Drf2</strain>
    </source>
</reference>
<evidence type="ECO:0000313" key="1">
    <source>
        <dbReference type="EMBL" id="GAW68730.1"/>
    </source>
</evidence>
<evidence type="ECO:0008006" key="3">
    <source>
        <dbReference type="Google" id="ProtNLM"/>
    </source>
</evidence>
<sequence length="174" mass="19556">MFSLEDLPMRALALLSLLLLLFPSFSLAAREKGKPTAAGAAQSSAASTREVLGDFEKILDLWRDGSYEELYRRTSGGKESEETLARKLSDAPRRPACCWEKMQEAEVSLKGERKAVVRARLGFEGSIPGTQFLTKSIKMQKEGDVWTISQSDLLSLADYSKKRRMYRYLPAQQK</sequence>
<dbReference type="Proteomes" id="UP000194153">
    <property type="component" value="Unassembled WGS sequence"/>
</dbReference>
<evidence type="ECO:0000313" key="2">
    <source>
        <dbReference type="Proteomes" id="UP000194153"/>
    </source>
</evidence>
<proteinExistence type="predicted"/>
<keyword evidence="2" id="KW-1185">Reference proteome</keyword>
<dbReference type="EMBL" id="BDQG01000001">
    <property type="protein sequence ID" value="GAW68730.1"/>
    <property type="molecule type" value="Genomic_DNA"/>
</dbReference>
<name>A0ABQ0MNT0_9BACT</name>
<gene>
    <name evidence="1" type="ORF">GPEL0_01f5202</name>
</gene>